<dbReference type="SUPFAM" id="SSF55729">
    <property type="entry name" value="Acyl-CoA N-acyltransferases (Nat)"/>
    <property type="match status" value="1"/>
</dbReference>
<dbReference type="GO" id="GO:0008999">
    <property type="term" value="F:protein-N-terminal-alanine acetyltransferase activity"/>
    <property type="evidence" value="ECO:0007669"/>
    <property type="project" value="UniProtKB-EC"/>
</dbReference>
<evidence type="ECO:0000313" key="5">
    <source>
        <dbReference type="EMBL" id="MBP2079173.1"/>
    </source>
</evidence>
<dbReference type="InterPro" id="IPR000182">
    <property type="entry name" value="GNAT_dom"/>
</dbReference>
<evidence type="ECO:0000256" key="2">
    <source>
        <dbReference type="ARBA" id="ARBA00023315"/>
    </source>
</evidence>
<evidence type="ECO:0000256" key="3">
    <source>
        <dbReference type="ARBA" id="ARBA00038502"/>
    </source>
</evidence>
<dbReference type="PANTHER" id="PTHR43792:SF8">
    <property type="entry name" value="[RIBOSOMAL PROTEIN US5]-ALANINE N-ACETYLTRANSFERASE"/>
    <property type="match status" value="1"/>
</dbReference>
<dbReference type="Gene3D" id="3.40.630.30">
    <property type="match status" value="1"/>
</dbReference>
<dbReference type="GO" id="GO:0005737">
    <property type="term" value="C:cytoplasm"/>
    <property type="evidence" value="ECO:0007669"/>
    <property type="project" value="TreeGrafter"/>
</dbReference>
<keyword evidence="6" id="KW-1185">Reference proteome</keyword>
<dbReference type="Proteomes" id="UP001138793">
    <property type="component" value="Unassembled WGS sequence"/>
</dbReference>
<keyword evidence="1 5" id="KW-0808">Transferase</keyword>
<dbReference type="InterPro" id="IPR016181">
    <property type="entry name" value="Acyl_CoA_acyltransferase"/>
</dbReference>
<keyword evidence="2 5" id="KW-0012">Acyltransferase</keyword>
<gene>
    <name evidence="5" type="ORF">J2Z64_003444</name>
</gene>
<protein>
    <submittedName>
        <fullName evidence="5">Ribosomal-protein-alanine N-acetyltransferase</fullName>
        <ecNumber evidence="5">2.3.1.267</ecNumber>
    </submittedName>
</protein>
<evidence type="ECO:0000313" key="6">
    <source>
        <dbReference type="Proteomes" id="UP001138793"/>
    </source>
</evidence>
<dbReference type="RefSeq" id="WP_149476627.1">
    <property type="nucleotide sequence ID" value="NZ_JAGGMB010000013.1"/>
</dbReference>
<proteinExistence type="inferred from homology"/>
<comment type="similarity">
    <text evidence="3">Belongs to the acetyltransferase family. RimJ subfamily.</text>
</comment>
<dbReference type="AlphaFoldDB" id="A0A9X0YUY8"/>
<dbReference type="Pfam" id="PF13302">
    <property type="entry name" value="Acetyltransf_3"/>
    <property type="match status" value="1"/>
</dbReference>
<dbReference type="PANTHER" id="PTHR43792">
    <property type="entry name" value="GNAT FAMILY, PUTATIVE (AFU_ORTHOLOGUE AFUA_3G00765)-RELATED-RELATED"/>
    <property type="match status" value="1"/>
</dbReference>
<dbReference type="InterPro" id="IPR051531">
    <property type="entry name" value="N-acetyltransferase"/>
</dbReference>
<dbReference type="PROSITE" id="PS51186">
    <property type="entry name" value="GNAT"/>
    <property type="match status" value="1"/>
</dbReference>
<evidence type="ECO:0000259" key="4">
    <source>
        <dbReference type="PROSITE" id="PS51186"/>
    </source>
</evidence>
<sequence length="175" mass="20209">MEICIEKIKATDADALFKFELENRAYFEQTVPSRGDDYYKQEVFKSNHEALLEEQAQGTSYFYLIKDQYNAILGRINLVDIDTAQMEAHLGYRVGKNYTGEGIARKALQLLLEDGIVNQRINQIHAKTTTNNVASRIILERNGFTYIGSDEETFEMNGQTLTFVYYKWSNKKFSC</sequence>
<accession>A0A9X0YUY8</accession>
<comment type="caution">
    <text evidence="5">The sequence shown here is derived from an EMBL/GenBank/DDBJ whole genome shotgun (WGS) entry which is preliminary data.</text>
</comment>
<dbReference type="EMBL" id="JAGGMB010000013">
    <property type="protein sequence ID" value="MBP2079173.1"/>
    <property type="molecule type" value="Genomic_DNA"/>
</dbReference>
<name>A0A9X0YUY8_9BACI</name>
<dbReference type="OrthoDB" id="9801656at2"/>
<organism evidence="5 6">
    <name type="scientific">Oceanobacillus polygoni</name>
    <dbReference type="NCBI Taxonomy" id="1235259"/>
    <lineage>
        <taxon>Bacteria</taxon>
        <taxon>Bacillati</taxon>
        <taxon>Bacillota</taxon>
        <taxon>Bacilli</taxon>
        <taxon>Bacillales</taxon>
        <taxon>Bacillaceae</taxon>
        <taxon>Oceanobacillus</taxon>
    </lineage>
</organism>
<evidence type="ECO:0000256" key="1">
    <source>
        <dbReference type="ARBA" id="ARBA00022679"/>
    </source>
</evidence>
<feature type="domain" description="N-acetyltransferase" evidence="4">
    <location>
        <begin position="3"/>
        <end position="171"/>
    </location>
</feature>
<reference evidence="5" key="1">
    <citation type="submission" date="2021-03" db="EMBL/GenBank/DDBJ databases">
        <title>Genomic Encyclopedia of Type Strains, Phase IV (KMG-IV): sequencing the most valuable type-strain genomes for metagenomic binning, comparative biology and taxonomic classification.</title>
        <authorList>
            <person name="Goeker M."/>
        </authorList>
    </citation>
    <scope>NUCLEOTIDE SEQUENCE</scope>
    <source>
        <strain evidence="5">DSM 107338</strain>
    </source>
</reference>
<dbReference type="EC" id="2.3.1.267" evidence="5"/>